<evidence type="ECO:0000313" key="4">
    <source>
        <dbReference type="Proteomes" id="UP000654075"/>
    </source>
</evidence>
<proteinExistence type="predicted"/>
<feature type="domain" description="Isopenicillin N synthase-like Fe(2+) 2OG dioxygenase" evidence="2">
    <location>
        <begin position="143"/>
        <end position="222"/>
    </location>
</feature>
<dbReference type="InterPro" id="IPR027443">
    <property type="entry name" value="IPNS-like_sf"/>
</dbReference>
<dbReference type="InterPro" id="IPR050231">
    <property type="entry name" value="Iron_ascorbate_oxido_reductase"/>
</dbReference>
<feature type="chain" id="PRO_5032981856" description="Isopenicillin N synthase-like Fe(2+) 2OG dioxygenase domain-containing protein" evidence="1">
    <location>
        <begin position="17"/>
        <end position="235"/>
    </location>
</feature>
<dbReference type="EMBL" id="CAJNNV010005960">
    <property type="protein sequence ID" value="CAE8592892.1"/>
    <property type="molecule type" value="Genomic_DNA"/>
</dbReference>
<reference evidence="3" key="1">
    <citation type="submission" date="2021-02" db="EMBL/GenBank/DDBJ databases">
        <authorList>
            <person name="Dougan E. K."/>
            <person name="Rhodes N."/>
            <person name="Thang M."/>
            <person name="Chan C."/>
        </authorList>
    </citation>
    <scope>NUCLEOTIDE SEQUENCE</scope>
</reference>
<evidence type="ECO:0000259" key="2">
    <source>
        <dbReference type="Pfam" id="PF03171"/>
    </source>
</evidence>
<dbReference type="AlphaFoldDB" id="A0A813DW12"/>
<dbReference type="PANTHER" id="PTHR47990">
    <property type="entry name" value="2-OXOGLUTARATE (2OG) AND FE(II)-DEPENDENT OXYGENASE SUPERFAMILY PROTEIN-RELATED"/>
    <property type="match status" value="1"/>
</dbReference>
<sequence length="235" mass="25630">MSLLTISMAALARGCALEMQLLNRGLRGPGFFACGGHDMPAGSEVLVDAYAASRRLHNLRPNTSIRKKPSTNPLRWWFTAVEERPWPGETEDPEAANAIRKFDAQLAGVAAVLAGAATIALNLRCQNFSGGSGMLRGLRYARQSSADGELGIPAHVDFGDFTLCHSEQQGLEVWERETSEWHALPPGQLYFLAAAGLERKSKGEVHAVQHRVSQSQDTERLSFCRLHGVPAALRK</sequence>
<dbReference type="SUPFAM" id="SSF51197">
    <property type="entry name" value="Clavaminate synthase-like"/>
    <property type="match status" value="1"/>
</dbReference>
<keyword evidence="4" id="KW-1185">Reference proteome</keyword>
<protein>
    <recommendedName>
        <fullName evidence="2">Isopenicillin N synthase-like Fe(2+) 2OG dioxygenase domain-containing protein</fullName>
    </recommendedName>
</protein>
<feature type="signal peptide" evidence="1">
    <location>
        <begin position="1"/>
        <end position="16"/>
    </location>
</feature>
<comment type="caution">
    <text evidence="3">The sequence shown here is derived from an EMBL/GenBank/DDBJ whole genome shotgun (WGS) entry which is preliminary data.</text>
</comment>
<dbReference type="OrthoDB" id="288590at2759"/>
<dbReference type="Pfam" id="PF03171">
    <property type="entry name" value="2OG-FeII_Oxy"/>
    <property type="match status" value="1"/>
</dbReference>
<accession>A0A813DW12</accession>
<organism evidence="3 4">
    <name type="scientific">Polarella glacialis</name>
    <name type="common">Dinoflagellate</name>
    <dbReference type="NCBI Taxonomy" id="89957"/>
    <lineage>
        <taxon>Eukaryota</taxon>
        <taxon>Sar</taxon>
        <taxon>Alveolata</taxon>
        <taxon>Dinophyceae</taxon>
        <taxon>Suessiales</taxon>
        <taxon>Suessiaceae</taxon>
        <taxon>Polarella</taxon>
    </lineage>
</organism>
<name>A0A813DW12_POLGL</name>
<evidence type="ECO:0000256" key="1">
    <source>
        <dbReference type="SAM" id="SignalP"/>
    </source>
</evidence>
<keyword evidence="1" id="KW-0732">Signal</keyword>
<dbReference type="Proteomes" id="UP000654075">
    <property type="component" value="Unassembled WGS sequence"/>
</dbReference>
<evidence type="ECO:0000313" key="3">
    <source>
        <dbReference type="EMBL" id="CAE8592892.1"/>
    </source>
</evidence>
<gene>
    <name evidence="3" type="ORF">PGLA1383_LOCUS11510</name>
</gene>
<dbReference type="Gene3D" id="2.60.120.330">
    <property type="entry name" value="B-lactam Antibiotic, Isopenicillin N Synthase, Chain"/>
    <property type="match status" value="1"/>
</dbReference>
<dbReference type="InterPro" id="IPR044861">
    <property type="entry name" value="IPNS-like_FE2OG_OXY"/>
</dbReference>